<keyword evidence="7 8" id="KW-0472">Membrane</keyword>
<dbReference type="PANTHER" id="PTHR43568:SF1">
    <property type="entry name" value="P PROTEIN"/>
    <property type="match status" value="1"/>
</dbReference>
<keyword evidence="4" id="KW-1003">Cell membrane</keyword>
<evidence type="ECO:0000256" key="5">
    <source>
        <dbReference type="ARBA" id="ARBA00022692"/>
    </source>
</evidence>
<dbReference type="InterPro" id="IPR000802">
    <property type="entry name" value="Arsenical_pump_ArsB"/>
</dbReference>
<dbReference type="Pfam" id="PF03600">
    <property type="entry name" value="CitMHS"/>
    <property type="match status" value="1"/>
</dbReference>
<proteinExistence type="inferred from homology"/>
<protein>
    <submittedName>
        <fullName evidence="10">Na+/H+ antiporter NhaD and related arsenite permeases</fullName>
    </submittedName>
</protein>
<dbReference type="AlphaFoldDB" id="A0A6J4R2M7"/>
<feature type="transmembrane region" description="Helical" evidence="8">
    <location>
        <begin position="388"/>
        <end position="414"/>
    </location>
</feature>
<accession>A0A6J4R2M7</accession>
<dbReference type="PRINTS" id="PR00758">
    <property type="entry name" value="ARSENICPUMP"/>
</dbReference>
<feature type="transmembrane region" description="Helical" evidence="8">
    <location>
        <begin position="168"/>
        <end position="191"/>
    </location>
</feature>
<comment type="similarity">
    <text evidence="2">Belongs to the CitM (TC 2.A.11) transporter family.</text>
</comment>
<dbReference type="GO" id="GO:0015105">
    <property type="term" value="F:arsenite transmembrane transporter activity"/>
    <property type="evidence" value="ECO:0007669"/>
    <property type="project" value="InterPro"/>
</dbReference>
<name>A0A6J4R2M7_9ACTN</name>
<dbReference type="InterPro" id="IPR051475">
    <property type="entry name" value="Diverse_Ion_Transporter"/>
</dbReference>
<dbReference type="PANTHER" id="PTHR43568">
    <property type="entry name" value="P PROTEIN"/>
    <property type="match status" value="1"/>
</dbReference>
<organism evidence="10">
    <name type="scientific">uncultured Solirubrobacteraceae bacterium</name>
    <dbReference type="NCBI Taxonomy" id="1162706"/>
    <lineage>
        <taxon>Bacteria</taxon>
        <taxon>Bacillati</taxon>
        <taxon>Actinomycetota</taxon>
        <taxon>Thermoleophilia</taxon>
        <taxon>Solirubrobacterales</taxon>
        <taxon>Solirubrobacteraceae</taxon>
        <taxon>environmental samples</taxon>
    </lineage>
</organism>
<gene>
    <name evidence="10" type="ORF">AVDCRST_MAG38-251</name>
</gene>
<dbReference type="GO" id="GO:0005886">
    <property type="term" value="C:plasma membrane"/>
    <property type="evidence" value="ECO:0007669"/>
    <property type="project" value="UniProtKB-SubCell"/>
</dbReference>
<keyword evidence="3" id="KW-0813">Transport</keyword>
<evidence type="ECO:0000259" key="9">
    <source>
        <dbReference type="Pfam" id="PF03600"/>
    </source>
</evidence>
<comment type="subcellular location">
    <subcellularLocation>
        <location evidence="1">Cell membrane</location>
        <topology evidence="1">Multi-pass membrane protein</topology>
    </subcellularLocation>
</comment>
<dbReference type="CDD" id="cd01116">
    <property type="entry name" value="P_permease"/>
    <property type="match status" value="1"/>
</dbReference>
<dbReference type="InterPro" id="IPR004680">
    <property type="entry name" value="Cit_transptr-like_dom"/>
</dbReference>
<feature type="transmembrane region" description="Helical" evidence="8">
    <location>
        <begin position="351"/>
        <end position="376"/>
    </location>
</feature>
<keyword evidence="5 8" id="KW-0812">Transmembrane</keyword>
<sequence length="417" mass="43479">MTVAIVIFAVALAAIASERVDRTKVAMVGAIAMLLTQTLDQEHAIEAIDFNTIGLLAGMMLMVKLTEHTGVYTWLAIRAGQLSGGRPLAVTLALAGITALLSAFLDNLTTVLLVVPMTFVLADALDIDPIPLVIIEVIASNIGGTATLIGDPPNIMIAGATGLSFIEFVVNLAPVAAVALVVVTLMLYAAYRKRLRVAPEARSRVLGLDARRAIEDPDELKRTVPVLVGTILVFFAHKALHLEPATVALAGATVMLFTSRTPVEKALAGIEWPTLFFFLGLFVMVGALEETGAIGQVAEGIGELTAGDRTAELLGIMWVAVIGSGVVDNIPFTAAMIPVVEELRGASGDDAYWWALALGACFGGNATLIAAAANVAAAGIAERAGRPISFVGFLLAGIPATLLSTAIATLYVAVRYL</sequence>
<evidence type="ECO:0000256" key="3">
    <source>
        <dbReference type="ARBA" id="ARBA00022448"/>
    </source>
</evidence>
<keyword evidence="6 8" id="KW-1133">Transmembrane helix</keyword>
<evidence type="ECO:0000256" key="8">
    <source>
        <dbReference type="SAM" id="Phobius"/>
    </source>
</evidence>
<dbReference type="EMBL" id="CADCVJ010000015">
    <property type="protein sequence ID" value="CAA9462399.1"/>
    <property type="molecule type" value="Genomic_DNA"/>
</dbReference>
<feature type="transmembrane region" description="Helical" evidence="8">
    <location>
        <begin position="84"/>
        <end position="105"/>
    </location>
</feature>
<evidence type="ECO:0000256" key="4">
    <source>
        <dbReference type="ARBA" id="ARBA00022475"/>
    </source>
</evidence>
<evidence type="ECO:0000256" key="2">
    <source>
        <dbReference type="ARBA" id="ARBA00009843"/>
    </source>
</evidence>
<reference evidence="10" key="1">
    <citation type="submission" date="2020-02" db="EMBL/GenBank/DDBJ databases">
        <authorList>
            <person name="Meier V. D."/>
        </authorList>
    </citation>
    <scope>NUCLEOTIDE SEQUENCE</scope>
    <source>
        <strain evidence="10">AVDCRST_MAG38</strain>
    </source>
</reference>
<evidence type="ECO:0000313" key="10">
    <source>
        <dbReference type="EMBL" id="CAA9462399.1"/>
    </source>
</evidence>
<feature type="domain" description="Citrate transporter-like" evidence="9">
    <location>
        <begin position="13"/>
        <end position="359"/>
    </location>
</feature>
<evidence type="ECO:0000256" key="6">
    <source>
        <dbReference type="ARBA" id="ARBA00022989"/>
    </source>
</evidence>
<evidence type="ECO:0000256" key="7">
    <source>
        <dbReference type="ARBA" id="ARBA00023136"/>
    </source>
</evidence>
<evidence type="ECO:0000256" key="1">
    <source>
        <dbReference type="ARBA" id="ARBA00004651"/>
    </source>
</evidence>